<feature type="active site" evidence="12">
    <location>
        <position position="313"/>
    </location>
</feature>
<feature type="binding site" evidence="13">
    <location>
        <position position="312"/>
    </location>
    <ligand>
        <name>Zn(2+)</name>
        <dbReference type="ChEBI" id="CHEBI:29105"/>
        <note>catalytic</note>
    </ligand>
</feature>
<keyword evidence="5 14" id="KW-0378">Hydrolase</keyword>
<protein>
    <recommendedName>
        <fullName evidence="14">CAAX prenyl protease</fullName>
        <ecNumber evidence="14">3.4.24.84</ecNumber>
    </recommendedName>
</protein>
<evidence type="ECO:0000256" key="6">
    <source>
        <dbReference type="ARBA" id="ARBA00022824"/>
    </source>
</evidence>
<evidence type="ECO:0000256" key="11">
    <source>
        <dbReference type="ARBA" id="ARBA00044456"/>
    </source>
</evidence>
<keyword evidence="3 14" id="KW-0812">Transmembrane</keyword>
<evidence type="ECO:0000256" key="4">
    <source>
        <dbReference type="ARBA" id="ARBA00022723"/>
    </source>
</evidence>
<sequence length="451" mass="52586">MIPEFCVFYGVLTFSWIEFLWEQYLTLRQRRVYKTTEKIPSKLISTLDEETFRKAKSYGIDKNSFSIAEEWFNMIFSTGFICLNGFTLFWNLSKYCLIDTRYKESEIMISCVFILFMNTMGTLMSLPISAYNTFIIEEKHGFNKQNLSFFIKDKIKNFLLVQVIALPITAAAISIVKWGGRFFFIWLWVFSIVTSLFIMTIYPEFIAPLFDKYTALSDGPLKTKIEELAKQVNFPLFKIYIVEGSKRSAHSNAYFYGFFNSKRIVLYDTLLKDSKVTPDKKIEENDENTDVDQIKEKGKGMNDDEILAILGHELGHWKLNHVLFYIIISQVNLFVMLFVFGWLYDNSMLYRAFGFYESTHPVIIGLAIIFQYVFSPYNTVISFAMTTLSRQLEFQADAFAKKLGKAKELESGLIRLHNDNLGFPVYDSLYSAWHHTHPQLLERLEAISKTD</sequence>
<dbReference type="InterPro" id="IPR032456">
    <property type="entry name" value="Peptidase_M48_N"/>
</dbReference>
<dbReference type="InterPro" id="IPR027057">
    <property type="entry name" value="CAXX_Prtase_1"/>
</dbReference>
<feature type="binding site" evidence="13">
    <location>
        <position position="316"/>
    </location>
    <ligand>
        <name>Zn(2+)</name>
        <dbReference type="ChEBI" id="CHEBI:29105"/>
        <note>catalytic</note>
    </ligand>
</feature>
<keyword evidence="10 14" id="KW-0472">Membrane</keyword>
<dbReference type="InterPro" id="IPR001915">
    <property type="entry name" value="Peptidase_M48"/>
</dbReference>
<evidence type="ECO:0000256" key="9">
    <source>
        <dbReference type="ARBA" id="ARBA00023049"/>
    </source>
</evidence>
<dbReference type="GO" id="GO:0005789">
    <property type="term" value="C:endoplasmic reticulum membrane"/>
    <property type="evidence" value="ECO:0007669"/>
    <property type="project" value="UniProtKB-SubCell"/>
</dbReference>
<dbReference type="Pfam" id="PF01435">
    <property type="entry name" value="Peptidase_M48"/>
    <property type="match status" value="1"/>
</dbReference>
<feature type="transmembrane region" description="Helical" evidence="14">
    <location>
        <begin position="6"/>
        <end position="25"/>
    </location>
</feature>
<dbReference type="GO" id="GO:0004222">
    <property type="term" value="F:metalloendopeptidase activity"/>
    <property type="evidence" value="ECO:0007669"/>
    <property type="project" value="UniProtKB-UniRule"/>
</dbReference>
<evidence type="ECO:0000256" key="14">
    <source>
        <dbReference type="RuleBase" id="RU366005"/>
    </source>
</evidence>
<name>A0A8B8FPE3_9HEMI</name>
<evidence type="ECO:0000313" key="17">
    <source>
        <dbReference type="Proteomes" id="UP000694846"/>
    </source>
</evidence>
<dbReference type="EC" id="3.4.24.84" evidence="14"/>
<evidence type="ECO:0000313" key="18">
    <source>
        <dbReference type="RefSeq" id="XP_025412351.1"/>
    </source>
</evidence>
<dbReference type="Proteomes" id="UP000694846">
    <property type="component" value="Unplaced"/>
</dbReference>
<dbReference type="OrthoDB" id="360839at2759"/>
<accession>A0A8B8FPE3</accession>
<evidence type="ECO:0000256" key="12">
    <source>
        <dbReference type="PIRSR" id="PIRSR627057-1"/>
    </source>
</evidence>
<comment type="similarity">
    <text evidence="14">Belongs to the peptidase M48A family.</text>
</comment>
<evidence type="ECO:0000256" key="7">
    <source>
        <dbReference type="ARBA" id="ARBA00022833"/>
    </source>
</evidence>
<feature type="binding site" evidence="13">
    <location>
        <position position="393"/>
    </location>
    <ligand>
        <name>Zn(2+)</name>
        <dbReference type="ChEBI" id="CHEBI:29105"/>
        <note>catalytic</note>
    </ligand>
</feature>
<evidence type="ECO:0000256" key="3">
    <source>
        <dbReference type="ARBA" id="ARBA00022692"/>
    </source>
</evidence>
<dbReference type="FunFam" id="3.30.2010.10:FF:000002">
    <property type="entry name" value="CAAX prenyl protease"/>
    <property type="match status" value="1"/>
</dbReference>
<reference evidence="18" key="1">
    <citation type="submission" date="2025-08" db="UniProtKB">
        <authorList>
            <consortium name="RefSeq"/>
        </authorList>
    </citation>
    <scope>IDENTIFICATION</scope>
    <source>
        <tissue evidence="18">Whole body</tissue>
    </source>
</reference>
<feature type="transmembrane region" description="Helical" evidence="14">
    <location>
        <begin position="182"/>
        <end position="202"/>
    </location>
</feature>
<feature type="domain" description="Peptidase M48" evidence="15">
    <location>
        <begin position="218"/>
        <end position="450"/>
    </location>
</feature>
<keyword evidence="8 14" id="KW-1133">Transmembrane helix</keyword>
<feature type="transmembrane region" description="Helical" evidence="14">
    <location>
        <begin position="363"/>
        <end position="385"/>
    </location>
</feature>
<evidence type="ECO:0000256" key="1">
    <source>
        <dbReference type="ARBA" id="ARBA00004477"/>
    </source>
</evidence>
<dbReference type="Gene3D" id="3.30.2010.10">
    <property type="entry name" value="Metalloproteases ('zincins'), catalytic domain"/>
    <property type="match status" value="1"/>
</dbReference>
<evidence type="ECO:0000256" key="8">
    <source>
        <dbReference type="ARBA" id="ARBA00022989"/>
    </source>
</evidence>
<proteinExistence type="inferred from homology"/>
<keyword evidence="7 13" id="KW-0862">Zinc</keyword>
<keyword evidence="17" id="KW-1185">Reference proteome</keyword>
<evidence type="ECO:0000256" key="10">
    <source>
        <dbReference type="ARBA" id="ARBA00023136"/>
    </source>
</evidence>
<feature type="domain" description="CAAX prenyl protease 1 N-terminal" evidence="16">
    <location>
        <begin position="29"/>
        <end position="212"/>
    </location>
</feature>
<dbReference type="GO" id="GO:0046872">
    <property type="term" value="F:metal ion binding"/>
    <property type="evidence" value="ECO:0007669"/>
    <property type="project" value="UniProtKB-UniRule"/>
</dbReference>
<keyword evidence="4 13" id="KW-0479">Metal-binding</keyword>
<feature type="transmembrane region" description="Helical" evidence="14">
    <location>
        <begin position="157"/>
        <end position="176"/>
    </location>
</feature>
<comment type="subcellular location">
    <subcellularLocation>
        <location evidence="1 14">Endoplasmic reticulum membrane</location>
        <topology evidence="1 14">Multi-pass membrane protein</topology>
    </subcellularLocation>
</comment>
<dbReference type="PANTHER" id="PTHR10120">
    <property type="entry name" value="CAAX PRENYL PROTEASE 1"/>
    <property type="match status" value="1"/>
</dbReference>
<dbReference type="RefSeq" id="XP_025412351.1">
    <property type="nucleotide sequence ID" value="XM_025556566.1"/>
</dbReference>
<keyword evidence="2 14" id="KW-0645">Protease</keyword>
<feature type="transmembrane region" description="Helical" evidence="14">
    <location>
        <begin position="71"/>
        <end position="92"/>
    </location>
</feature>
<evidence type="ECO:0000259" key="16">
    <source>
        <dbReference type="Pfam" id="PF16491"/>
    </source>
</evidence>
<comment type="function">
    <text evidence="14">Proteolytically removes the C-terminal three residues of farnesylated proteins.</text>
</comment>
<comment type="catalytic activity">
    <reaction evidence="11 14">
        <text>Hydrolyzes the peptide bond -P2-(S-farnesyl or geranylgeranyl)C-P1'-P2'-P3'-COOH where P1' and P2' are amino acids with aliphatic side chains and P3' is any C-terminal residue.</text>
        <dbReference type="EC" id="3.4.24.84"/>
    </reaction>
</comment>
<keyword evidence="9 14" id="KW-0482">Metalloprotease</keyword>
<feature type="transmembrane region" description="Helical" evidence="14">
    <location>
        <begin position="322"/>
        <end position="343"/>
    </location>
</feature>
<evidence type="ECO:0000256" key="5">
    <source>
        <dbReference type="ARBA" id="ARBA00022801"/>
    </source>
</evidence>
<evidence type="ECO:0000259" key="15">
    <source>
        <dbReference type="Pfam" id="PF01435"/>
    </source>
</evidence>
<dbReference type="GeneID" id="112684858"/>
<comment type="cofactor">
    <cofactor evidence="13 14">
        <name>Zn(2+)</name>
        <dbReference type="ChEBI" id="CHEBI:29105"/>
    </cofactor>
    <text evidence="13 14">Binds 1 zinc ion per subunit.</text>
</comment>
<gene>
    <name evidence="18" type="primary">LOC112684858</name>
</gene>
<feature type="active site" description="Proton donor" evidence="12">
    <location>
        <position position="397"/>
    </location>
</feature>
<dbReference type="Pfam" id="PF16491">
    <property type="entry name" value="Peptidase_M48_N"/>
    <property type="match status" value="1"/>
</dbReference>
<dbReference type="GO" id="GO:0071586">
    <property type="term" value="P:CAAX-box protein processing"/>
    <property type="evidence" value="ECO:0007669"/>
    <property type="project" value="UniProtKB-UniRule"/>
</dbReference>
<organism evidence="17 18">
    <name type="scientific">Sipha flava</name>
    <name type="common">yellow sugarcane aphid</name>
    <dbReference type="NCBI Taxonomy" id="143950"/>
    <lineage>
        <taxon>Eukaryota</taxon>
        <taxon>Metazoa</taxon>
        <taxon>Ecdysozoa</taxon>
        <taxon>Arthropoda</taxon>
        <taxon>Hexapoda</taxon>
        <taxon>Insecta</taxon>
        <taxon>Pterygota</taxon>
        <taxon>Neoptera</taxon>
        <taxon>Paraneoptera</taxon>
        <taxon>Hemiptera</taxon>
        <taxon>Sternorrhyncha</taxon>
        <taxon>Aphidomorpha</taxon>
        <taxon>Aphidoidea</taxon>
        <taxon>Aphididae</taxon>
        <taxon>Sipha</taxon>
    </lineage>
</organism>
<dbReference type="AlphaFoldDB" id="A0A8B8FPE3"/>
<evidence type="ECO:0000256" key="13">
    <source>
        <dbReference type="PIRSR" id="PIRSR627057-2"/>
    </source>
</evidence>
<feature type="transmembrane region" description="Helical" evidence="14">
    <location>
        <begin position="107"/>
        <end position="136"/>
    </location>
</feature>
<dbReference type="CDD" id="cd07343">
    <property type="entry name" value="M48A_Zmpste24p_like"/>
    <property type="match status" value="1"/>
</dbReference>
<evidence type="ECO:0000256" key="2">
    <source>
        <dbReference type="ARBA" id="ARBA00022670"/>
    </source>
</evidence>
<keyword evidence="6 14" id="KW-0256">Endoplasmic reticulum</keyword>